<reference evidence="1 2" key="1">
    <citation type="journal article" date="2014" name="Acta Crystallogr. D">
        <title>Structure-based characterization and antifreeze properties of a hyperactive ice-binding protein from the Antarctic bacterium Flavobacterium frigoris PS1.</title>
        <authorList>
            <person name="Do H."/>
            <person name="Kim S.J."/>
            <person name="Kim H.J."/>
            <person name="Lee J.H."/>
        </authorList>
    </citation>
    <scope>NUCLEOTIDE SEQUENCE [LARGE SCALE GENOMIC DNA]</scope>
    <source>
        <strain evidence="1 2">PS1</strain>
    </source>
</reference>
<dbReference type="PROSITE" id="PS51257">
    <property type="entry name" value="PROKAR_LIPOPROTEIN"/>
    <property type="match status" value="1"/>
</dbReference>
<proteinExistence type="predicted"/>
<dbReference type="EMBL" id="AHKF01000021">
    <property type="protein sequence ID" value="EIA07771.1"/>
    <property type="molecule type" value="Genomic_DNA"/>
</dbReference>
<name>H7FUT2_FLAFP</name>
<evidence type="ECO:0008006" key="3">
    <source>
        <dbReference type="Google" id="ProtNLM"/>
    </source>
</evidence>
<sequence length="164" mass="19578">MKNQILFLITFILLSCSKRQENFDLYISNSNYELNLKTGDFKINWYNDYKDKIELSKNEKNQIRKLIFKYNVDTFKGEKNVFGEEPLIMPNFNDKFTLAIDNKIESEISISTQVNLEKSKLNKIDTDIYNFKTEIFKLLSENKDFERNMDTVKIANKKIKRLFL</sequence>
<accession>H7FUT2</accession>
<gene>
    <name evidence="1" type="ORF">HJ01_02930</name>
</gene>
<evidence type="ECO:0000313" key="1">
    <source>
        <dbReference type="EMBL" id="EIA07771.1"/>
    </source>
</evidence>
<dbReference type="AlphaFoldDB" id="H7FUT2"/>
<protein>
    <recommendedName>
        <fullName evidence="3">Lipoprotein</fullName>
    </recommendedName>
</protein>
<evidence type="ECO:0000313" key="2">
    <source>
        <dbReference type="Proteomes" id="UP000005566"/>
    </source>
</evidence>
<dbReference type="STRING" id="1086011.HJ01_02930"/>
<keyword evidence="2" id="KW-1185">Reference proteome</keyword>
<dbReference type="eggNOG" id="ENOG5030ZG1">
    <property type="taxonomic scope" value="Bacteria"/>
</dbReference>
<organism evidence="1 2">
    <name type="scientific">Flavobacterium frigoris (strain PS1)</name>
    <dbReference type="NCBI Taxonomy" id="1086011"/>
    <lineage>
        <taxon>Bacteria</taxon>
        <taxon>Pseudomonadati</taxon>
        <taxon>Bacteroidota</taxon>
        <taxon>Flavobacteriia</taxon>
        <taxon>Flavobacteriales</taxon>
        <taxon>Flavobacteriaceae</taxon>
        <taxon>Flavobacterium</taxon>
    </lineage>
</organism>
<dbReference type="PATRIC" id="fig|1086011.3.peg.2870"/>
<comment type="caution">
    <text evidence="1">The sequence shown here is derived from an EMBL/GenBank/DDBJ whole genome shotgun (WGS) entry which is preliminary data.</text>
</comment>
<dbReference type="Proteomes" id="UP000005566">
    <property type="component" value="Unassembled WGS sequence"/>
</dbReference>